<evidence type="ECO:0000256" key="3">
    <source>
        <dbReference type="ARBA" id="ARBA00022989"/>
    </source>
</evidence>
<dbReference type="eggNOG" id="ENOG5031R64">
    <property type="taxonomic scope" value="Bacteria"/>
</dbReference>
<keyword evidence="3 5" id="KW-1133">Transmembrane helix</keyword>
<gene>
    <name evidence="6" type="ORF">EL17_23560</name>
</gene>
<comment type="caution">
    <text evidence="6">The sequence shown here is derived from an EMBL/GenBank/DDBJ whole genome shotgun (WGS) entry which is preliminary data.</text>
</comment>
<dbReference type="GO" id="GO:0016020">
    <property type="term" value="C:membrane"/>
    <property type="evidence" value="ECO:0007669"/>
    <property type="project" value="UniProtKB-SubCell"/>
</dbReference>
<feature type="transmembrane region" description="Helical" evidence="5">
    <location>
        <begin position="98"/>
        <end position="116"/>
    </location>
</feature>
<sequence>MKNKILTVVCVLFGIMMLNSGLNKFFNFMPMPEMSEEMMQVMGGFMVIKWIFPLVAMVEIIAGILIAIPKTRALGAIVILPVMVGIVIHHAVHDVETIGISLVLFGINIWAIVANWHKYLFLIK</sequence>
<dbReference type="Pfam" id="PF07681">
    <property type="entry name" value="DoxX"/>
    <property type="match status" value="1"/>
</dbReference>
<keyword evidence="7" id="KW-1185">Reference proteome</keyword>
<dbReference type="Proteomes" id="UP000027821">
    <property type="component" value="Unassembled WGS sequence"/>
</dbReference>
<dbReference type="RefSeq" id="WP_035079898.1">
    <property type="nucleotide sequence ID" value="NZ_JMIH01000048.1"/>
</dbReference>
<name>A0A074KRY7_9BACT</name>
<feature type="transmembrane region" description="Helical" evidence="5">
    <location>
        <begin position="47"/>
        <end position="66"/>
    </location>
</feature>
<reference evidence="6 7" key="1">
    <citation type="submission" date="2014-04" db="EMBL/GenBank/DDBJ databases">
        <title>Characterization and application of a salt tolerant electro-active bacterium.</title>
        <authorList>
            <person name="Yang L."/>
            <person name="Wei S."/>
            <person name="Tay Q.X.M."/>
        </authorList>
    </citation>
    <scope>NUCLEOTIDE SEQUENCE [LARGE SCALE GENOMIC DNA]</scope>
    <source>
        <strain evidence="6 7">LY1</strain>
    </source>
</reference>
<feature type="transmembrane region" description="Helical" evidence="5">
    <location>
        <begin position="73"/>
        <end position="92"/>
    </location>
</feature>
<evidence type="ECO:0000313" key="7">
    <source>
        <dbReference type="Proteomes" id="UP000027821"/>
    </source>
</evidence>
<evidence type="ECO:0000313" key="6">
    <source>
        <dbReference type="EMBL" id="KEO71639.1"/>
    </source>
</evidence>
<evidence type="ECO:0000256" key="4">
    <source>
        <dbReference type="ARBA" id="ARBA00023136"/>
    </source>
</evidence>
<proteinExistence type="predicted"/>
<dbReference type="OrthoDB" id="8161897at2"/>
<evidence type="ECO:0000256" key="5">
    <source>
        <dbReference type="SAM" id="Phobius"/>
    </source>
</evidence>
<comment type="subcellular location">
    <subcellularLocation>
        <location evidence="1">Membrane</location>
        <topology evidence="1">Multi-pass membrane protein</topology>
    </subcellularLocation>
</comment>
<dbReference type="EMBL" id="JMIH01000048">
    <property type="protein sequence ID" value="KEO71639.1"/>
    <property type="molecule type" value="Genomic_DNA"/>
</dbReference>
<evidence type="ECO:0000256" key="1">
    <source>
        <dbReference type="ARBA" id="ARBA00004141"/>
    </source>
</evidence>
<keyword evidence="4 5" id="KW-0472">Membrane</keyword>
<dbReference type="InterPro" id="IPR032808">
    <property type="entry name" value="DoxX"/>
</dbReference>
<dbReference type="AlphaFoldDB" id="A0A074KRY7"/>
<accession>A0A074KRY7</accession>
<organism evidence="6 7">
    <name type="scientific">Anditalea andensis</name>
    <dbReference type="NCBI Taxonomy" id="1048983"/>
    <lineage>
        <taxon>Bacteria</taxon>
        <taxon>Pseudomonadati</taxon>
        <taxon>Bacteroidota</taxon>
        <taxon>Cytophagia</taxon>
        <taxon>Cytophagales</taxon>
        <taxon>Cytophagaceae</taxon>
        <taxon>Anditalea</taxon>
    </lineage>
</organism>
<dbReference type="STRING" id="1048983.EL17_23560"/>
<keyword evidence="2 5" id="KW-0812">Transmembrane</keyword>
<evidence type="ECO:0000256" key="2">
    <source>
        <dbReference type="ARBA" id="ARBA00022692"/>
    </source>
</evidence>
<protein>
    <submittedName>
        <fullName evidence="6">DoxX family protein</fullName>
    </submittedName>
</protein>